<feature type="compositionally biased region" description="Pro residues" evidence="1">
    <location>
        <begin position="214"/>
        <end position="226"/>
    </location>
</feature>
<dbReference type="EMBL" id="LSYV01000006">
    <property type="protein sequence ID" value="KXZ53994.1"/>
    <property type="molecule type" value="Genomic_DNA"/>
</dbReference>
<proteinExistence type="predicted"/>
<accession>A0A150GW15</accession>
<organism evidence="2 3">
    <name type="scientific">Gonium pectorale</name>
    <name type="common">Green alga</name>
    <dbReference type="NCBI Taxonomy" id="33097"/>
    <lineage>
        <taxon>Eukaryota</taxon>
        <taxon>Viridiplantae</taxon>
        <taxon>Chlorophyta</taxon>
        <taxon>core chlorophytes</taxon>
        <taxon>Chlorophyceae</taxon>
        <taxon>CS clade</taxon>
        <taxon>Chlamydomonadales</taxon>
        <taxon>Volvocaceae</taxon>
        <taxon>Gonium</taxon>
    </lineage>
</organism>
<sequence length="1071" mass="112912">MTTGWRRKDYEGPNVFISEFHYLDSSGSAVQQLEIVMPTMYSESSLSVVTYSFYNFGGQVYDSLSLSAPDGESRRVSSNTVPGNPAWRVVTYNLSPMLPAYGPGEGVGGIALVASCADGTRTVLDFIAFGLATSEDISYVAVEGLAAGSAATLIGRTEDSSTATDASIKREGSGTTGSYAGWTWTSGQPSSWGAVDSGSMPLSEPPNEGLCGGPAPPASPLPPSPEPAGIEYPSPSPIPSPEPPPPACTACPSVFISEFHYLDDSEGATQRLEIVFPTTFDYTSLTVVTYSYTFDTVGGFVWDSLDLSSLAAGARPFTVSTLNAFWKAITITVTPMLPNHKPDEGMGAIALAARCHGTVSSWDVVDFVAYGISGRDLYLRAQEGLAEGPNVFISEFHYADNSTNEGRVEVIMPTMFNASSLVMIPYAFYASGSTSWGHFNLGVAYSLNNRVTSSVLRNNPSWRVMTVYAETNPYNIALIPGYGEGRYGGIALLILCPDGTYTVVDFVAYGPYIGPEPAPSLTPTDDFAAGPNVFISEFHYLDEGASTQLIELVLPVSFDETTLVVVSYTFSSDEIRTWNYLYMSAAGSYGYNVTTFPLASNPTWRVLTIKPPEGTSFLPTFGPGEGLGGLALIQLCAGDSGMVVLDFIAFGVVDVIRSLTPLSGFGAGSTATYIGVYESKATSINTSIQRSGSGITAIGTWTWTGGQPSTWGAVDSGSMPLSGMPDEGLCVAGWMVPPPPQPPSPAPPPPPTPAATCTPCPNVFISEFHYMDVSGWGAVQQIEVVMPSAFDVSSLRIVTYGFYPTMTVSWVNISLATAAAAGRSVISSVLGWNPAWRAVAVTMNPNMPVTQYMETGLGGIALVQYCPDGSYSVLELIAYGPYNAASASPPSLLVTAGLAIGRYATAINAYEDTSTPTNTSIQRSGPNVFISEFHYVDGAASQQRLEIILPAMLSESVLALASYVFTPSGAVSLGQLYLRNATAKGFIVTSNLVNGNVAWRVLTISAPNTTLLPGFTPQLGYGGLALAVLCAEDSPVVLEFIAYGTYTGDSIVSSLMATDGLASGDLGVHGV</sequence>
<dbReference type="AlphaFoldDB" id="A0A150GW15"/>
<reference evidence="3" key="1">
    <citation type="journal article" date="2016" name="Nat. Commun.">
        <title>The Gonium pectorale genome demonstrates co-option of cell cycle regulation during the evolution of multicellularity.</title>
        <authorList>
            <person name="Hanschen E.R."/>
            <person name="Marriage T.N."/>
            <person name="Ferris P.J."/>
            <person name="Hamaji T."/>
            <person name="Toyoda A."/>
            <person name="Fujiyama A."/>
            <person name="Neme R."/>
            <person name="Noguchi H."/>
            <person name="Minakuchi Y."/>
            <person name="Suzuki M."/>
            <person name="Kawai-Toyooka H."/>
            <person name="Smith D.R."/>
            <person name="Sparks H."/>
            <person name="Anderson J."/>
            <person name="Bakaric R."/>
            <person name="Luria V."/>
            <person name="Karger A."/>
            <person name="Kirschner M.W."/>
            <person name="Durand P.M."/>
            <person name="Michod R.E."/>
            <person name="Nozaki H."/>
            <person name="Olson B.J."/>
        </authorList>
    </citation>
    <scope>NUCLEOTIDE SEQUENCE [LARGE SCALE GENOMIC DNA]</scope>
    <source>
        <strain evidence="3">NIES-2863</strain>
    </source>
</reference>
<dbReference type="Proteomes" id="UP000075714">
    <property type="component" value="Unassembled WGS sequence"/>
</dbReference>
<evidence type="ECO:0000313" key="3">
    <source>
        <dbReference type="Proteomes" id="UP000075714"/>
    </source>
</evidence>
<gene>
    <name evidence="2" type="ORF">GPECTOR_5g106</name>
</gene>
<comment type="caution">
    <text evidence="2">The sequence shown here is derived from an EMBL/GenBank/DDBJ whole genome shotgun (WGS) entry which is preliminary data.</text>
</comment>
<feature type="region of interest" description="Disordered" evidence="1">
    <location>
        <begin position="157"/>
        <end position="245"/>
    </location>
</feature>
<evidence type="ECO:0000256" key="1">
    <source>
        <dbReference type="SAM" id="MobiDB-lite"/>
    </source>
</evidence>
<name>A0A150GW15_GONPE</name>
<feature type="compositionally biased region" description="Pro residues" evidence="1">
    <location>
        <begin position="234"/>
        <end position="245"/>
    </location>
</feature>
<protein>
    <submittedName>
        <fullName evidence="2">Uncharacterized protein</fullName>
    </submittedName>
</protein>
<keyword evidence="3" id="KW-1185">Reference proteome</keyword>
<evidence type="ECO:0000313" key="2">
    <source>
        <dbReference type="EMBL" id="KXZ53994.1"/>
    </source>
</evidence>